<dbReference type="InterPro" id="IPR011547">
    <property type="entry name" value="SLC26A/SulP_dom"/>
</dbReference>
<proteinExistence type="predicted"/>
<feature type="transmembrane region" description="Helical" evidence="5">
    <location>
        <begin position="102"/>
        <end position="121"/>
    </location>
</feature>
<sequence>MPRACRLATPADVPTRGPTLALPLFKTLRADFPASIVVFLVALPLCLGVALASGAPLFSGVIAGIVGGIVVGGLSKSPLSVSGPAAGLTVIVFAAIERLPSFEAFLLAVMLGGVLQVALAATRSGIAAEFVPSSVITGMLAAIGIILILKQVPHALGYDGDFEGSFQFTQEDGSNTFTAIVEAIQQHLSAGAIAIAAVSLAFLFWWDGARPKEGPLRFVPGPLVVVLIGVGGNALLGIVKPSWQLGATHLVQVPIARSFGEFTSFFSTPDFSQIGNAAVWTTAVTLAIVASLESLLSVKAVDELDPQRRTTPKNWEMMAQGGGNIVSGLIGGLPVTSVIVRSSANVDAGAKSKASTMLHGAFLLLSVALIPTLLNLIPLAALAAVLIATGYKLTKPKLFTERYKQGWTQFVPFVVTIGAILFTDLLIGIVIGLAVGFVFVIARNFRSAITFVCDDGDCLIRARRNLYFIHKYELQNELAKVPDNSNLLIDLSSTSYVDLDNVDVINAFIKGAEYRGIVVTVRGDVAERSAPLINAPIAGIRYA</sequence>
<comment type="subcellular location">
    <subcellularLocation>
        <location evidence="1">Membrane</location>
        <topology evidence="1">Multi-pass membrane protein</topology>
    </subcellularLocation>
</comment>
<evidence type="ECO:0000256" key="4">
    <source>
        <dbReference type="ARBA" id="ARBA00023136"/>
    </source>
</evidence>
<organism evidence="7 8">
    <name type="scientific">Sphingomonas aliaeris</name>
    <dbReference type="NCBI Taxonomy" id="2759526"/>
    <lineage>
        <taxon>Bacteria</taxon>
        <taxon>Pseudomonadati</taxon>
        <taxon>Pseudomonadota</taxon>
        <taxon>Alphaproteobacteria</taxon>
        <taxon>Sphingomonadales</taxon>
        <taxon>Sphingomonadaceae</taxon>
        <taxon>Sphingomonas</taxon>
    </lineage>
</organism>
<gene>
    <name evidence="7" type="ORF">H5J25_15270</name>
</gene>
<feature type="transmembrane region" description="Helical" evidence="5">
    <location>
        <begin position="32"/>
        <end position="51"/>
    </location>
</feature>
<feature type="transmembrane region" description="Helical" evidence="5">
    <location>
        <begin position="360"/>
        <end position="389"/>
    </location>
</feature>
<evidence type="ECO:0000313" key="7">
    <source>
        <dbReference type="EMBL" id="QQV76757.1"/>
    </source>
</evidence>
<feature type="transmembrane region" description="Helical" evidence="5">
    <location>
        <begin position="218"/>
        <end position="239"/>
    </location>
</feature>
<dbReference type="GO" id="GO:0055085">
    <property type="term" value="P:transmembrane transport"/>
    <property type="evidence" value="ECO:0007669"/>
    <property type="project" value="InterPro"/>
</dbReference>
<keyword evidence="3 5" id="KW-1133">Transmembrane helix</keyword>
<protein>
    <submittedName>
        <fullName evidence="7">SulP family inorganic anion transporter</fullName>
    </submittedName>
</protein>
<evidence type="ECO:0000256" key="2">
    <source>
        <dbReference type="ARBA" id="ARBA00022692"/>
    </source>
</evidence>
<feature type="domain" description="STAS" evidence="6">
    <location>
        <begin position="455"/>
        <end position="523"/>
    </location>
</feature>
<dbReference type="PROSITE" id="PS50801">
    <property type="entry name" value="STAS"/>
    <property type="match status" value="1"/>
</dbReference>
<evidence type="ECO:0000256" key="5">
    <source>
        <dbReference type="SAM" id="Phobius"/>
    </source>
</evidence>
<name>A0A974NTQ2_9SPHN</name>
<dbReference type="Pfam" id="PF00916">
    <property type="entry name" value="Sulfate_transp"/>
    <property type="match status" value="1"/>
</dbReference>
<keyword evidence="8" id="KW-1185">Reference proteome</keyword>
<feature type="transmembrane region" description="Helical" evidence="5">
    <location>
        <begin position="277"/>
        <end position="296"/>
    </location>
</feature>
<feature type="transmembrane region" description="Helical" evidence="5">
    <location>
        <begin position="410"/>
        <end position="442"/>
    </location>
</feature>
<dbReference type="EMBL" id="CP061035">
    <property type="protein sequence ID" value="QQV76757.1"/>
    <property type="molecule type" value="Genomic_DNA"/>
</dbReference>
<dbReference type="KEGG" id="sari:H5J25_15270"/>
<feature type="transmembrane region" description="Helical" evidence="5">
    <location>
        <begin position="79"/>
        <end position="96"/>
    </location>
</feature>
<evidence type="ECO:0000256" key="1">
    <source>
        <dbReference type="ARBA" id="ARBA00004141"/>
    </source>
</evidence>
<evidence type="ECO:0000256" key="3">
    <source>
        <dbReference type="ARBA" id="ARBA00022989"/>
    </source>
</evidence>
<evidence type="ECO:0000313" key="8">
    <source>
        <dbReference type="Proteomes" id="UP000595894"/>
    </source>
</evidence>
<dbReference type="InterPro" id="IPR002645">
    <property type="entry name" value="STAS_dom"/>
</dbReference>
<feature type="transmembrane region" description="Helical" evidence="5">
    <location>
        <begin position="317"/>
        <end position="340"/>
    </location>
</feature>
<feature type="transmembrane region" description="Helical" evidence="5">
    <location>
        <begin position="57"/>
        <end position="74"/>
    </location>
</feature>
<feature type="transmembrane region" description="Helical" evidence="5">
    <location>
        <begin position="188"/>
        <end position="206"/>
    </location>
</feature>
<feature type="transmembrane region" description="Helical" evidence="5">
    <location>
        <begin position="130"/>
        <end position="149"/>
    </location>
</feature>
<keyword evidence="2 5" id="KW-0812">Transmembrane</keyword>
<reference evidence="8" key="1">
    <citation type="submission" date="2020-09" db="EMBL/GenBank/DDBJ databases">
        <title>Sphingomonas sp., a new species isolated from pork steak.</title>
        <authorList>
            <person name="Heidler von Heilborn D."/>
        </authorList>
    </citation>
    <scope>NUCLEOTIDE SEQUENCE [LARGE SCALE GENOMIC DNA]</scope>
</reference>
<dbReference type="GO" id="GO:0016020">
    <property type="term" value="C:membrane"/>
    <property type="evidence" value="ECO:0007669"/>
    <property type="project" value="UniProtKB-SubCell"/>
</dbReference>
<dbReference type="InterPro" id="IPR001902">
    <property type="entry name" value="SLC26A/SulP_fam"/>
</dbReference>
<evidence type="ECO:0000259" key="6">
    <source>
        <dbReference type="PROSITE" id="PS50801"/>
    </source>
</evidence>
<dbReference type="AlphaFoldDB" id="A0A974NTQ2"/>
<dbReference type="PANTHER" id="PTHR11814">
    <property type="entry name" value="SULFATE TRANSPORTER"/>
    <property type="match status" value="1"/>
</dbReference>
<dbReference type="Proteomes" id="UP000595894">
    <property type="component" value="Chromosome"/>
</dbReference>
<accession>A0A974NTQ2</accession>
<keyword evidence="4 5" id="KW-0472">Membrane</keyword>